<keyword evidence="3" id="KW-0488">Methylation</keyword>
<dbReference type="EMBL" id="FOYV01000001">
    <property type="protein sequence ID" value="SFR42330.1"/>
    <property type="molecule type" value="Genomic_DNA"/>
</dbReference>
<protein>
    <recommendedName>
        <fullName evidence="4">Pilin</fullName>
    </recommendedName>
</protein>
<dbReference type="SUPFAM" id="SSF54523">
    <property type="entry name" value="Pili subunits"/>
    <property type="match status" value="1"/>
</dbReference>
<dbReference type="PANTHER" id="PTHR30093">
    <property type="entry name" value="GENERAL SECRETION PATHWAY PROTEIN G"/>
    <property type="match status" value="1"/>
</dbReference>
<dbReference type="PROSITE" id="PS00409">
    <property type="entry name" value="PROKAR_NTER_METHYL"/>
    <property type="match status" value="1"/>
</dbReference>
<dbReference type="PRINTS" id="PR00813">
    <property type="entry name" value="BCTERIALGSPG"/>
</dbReference>
<dbReference type="Pfam" id="PF07963">
    <property type="entry name" value="N_methyl"/>
    <property type="match status" value="1"/>
</dbReference>
<keyword evidence="6" id="KW-0812">Transmembrane</keyword>
<dbReference type="Proteomes" id="UP000199290">
    <property type="component" value="Unassembled WGS sequence"/>
</dbReference>
<comment type="similarity">
    <text evidence="1 5">Belongs to the N-Me-Phe pilin family.</text>
</comment>
<keyword evidence="5" id="KW-0281">Fimbrium</keyword>
<evidence type="ECO:0000256" key="4">
    <source>
        <dbReference type="ARBA" id="ARBA00029638"/>
    </source>
</evidence>
<dbReference type="GO" id="GO:0015628">
    <property type="term" value="P:protein secretion by the type II secretion system"/>
    <property type="evidence" value="ECO:0007669"/>
    <property type="project" value="InterPro"/>
</dbReference>
<dbReference type="PANTHER" id="PTHR30093:SF34">
    <property type="entry name" value="PREPILIN PEPTIDASE-DEPENDENT PROTEIN D"/>
    <property type="match status" value="1"/>
</dbReference>
<organism evidence="7 8">
    <name type="scientific">Marinobacter gudaonensis</name>
    <dbReference type="NCBI Taxonomy" id="375760"/>
    <lineage>
        <taxon>Bacteria</taxon>
        <taxon>Pseudomonadati</taxon>
        <taxon>Pseudomonadota</taxon>
        <taxon>Gammaproteobacteria</taxon>
        <taxon>Pseudomonadales</taxon>
        <taxon>Marinobacteraceae</taxon>
        <taxon>Marinobacter</taxon>
    </lineage>
</organism>
<keyword evidence="8" id="KW-1185">Reference proteome</keyword>
<feature type="transmembrane region" description="Helical" evidence="6">
    <location>
        <begin position="12"/>
        <end position="36"/>
    </location>
</feature>
<evidence type="ECO:0000256" key="6">
    <source>
        <dbReference type="SAM" id="Phobius"/>
    </source>
</evidence>
<dbReference type="RefSeq" id="WP_208603377.1">
    <property type="nucleotide sequence ID" value="NZ_FOYV01000001.1"/>
</dbReference>
<keyword evidence="6" id="KW-1133">Transmembrane helix</keyword>
<evidence type="ECO:0000256" key="5">
    <source>
        <dbReference type="RuleBase" id="RU000389"/>
    </source>
</evidence>
<dbReference type="GO" id="GO:0007155">
    <property type="term" value="P:cell adhesion"/>
    <property type="evidence" value="ECO:0007669"/>
    <property type="project" value="InterPro"/>
</dbReference>
<dbReference type="GO" id="GO:0009289">
    <property type="term" value="C:pilus"/>
    <property type="evidence" value="ECO:0007669"/>
    <property type="project" value="InterPro"/>
</dbReference>
<dbReference type="GO" id="GO:0015627">
    <property type="term" value="C:type II protein secretion system complex"/>
    <property type="evidence" value="ECO:0007669"/>
    <property type="project" value="InterPro"/>
</dbReference>
<dbReference type="AlphaFoldDB" id="A0A1I6GJJ5"/>
<evidence type="ECO:0000256" key="1">
    <source>
        <dbReference type="ARBA" id="ARBA00005233"/>
    </source>
</evidence>
<comment type="subunit">
    <text evidence="2">The pili are polar flexible filaments of about 5.4 nanometers diameter and 2.5 micrometers average length; they consist of only a single polypeptide chain arranged in a helical configuration of five subunits per turn in the assembled pilus.</text>
</comment>
<dbReference type="Pfam" id="PF00114">
    <property type="entry name" value="Pilin"/>
    <property type="match status" value="1"/>
</dbReference>
<dbReference type="InterPro" id="IPR000983">
    <property type="entry name" value="Bac_GSPG_pilin"/>
</dbReference>
<gene>
    <name evidence="7" type="ORF">SAMN04488073_0958</name>
</gene>
<evidence type="ECO:0000256" key="3">
    <source>
        <dbReference type="ARBA" id="ARBA00022481"/>
    </source>
</evidence>
<dbReference type="InterPro" id="IPR012902">
    <property type="entry name" value="N_methyl_site"/>
</dbReference>
<dbReference type="NCBIfam" id="TIGR02532">
    <property type="entry name" value="IV_pilin_GFxxxE"/>
    <property type="match status" value="1"/>
</dbReference>
<name>A0A1I6GJJ5_9GAMM</name>
<evidence type="ECO:0000313" key="8">
    <source>
        <dbReference type="Proteomes" id="UP000199290"/>
    </source>
</evidence>
<reference evidence="8" key="1">
    <citation type="submission" date="2016-10" db="EMBL/GenBank/DDBJ databases">
        <authorList>
            <person name="Varghese N."/>
            <person name="Submissions S."/>
        </authorList>
    </citation>
    <scope>NUCLEOTIDE SEQUENCE [LARGE SCALE GENOMIC DNA]</scope>
    <source>
        <strain evidence="8">CGMCC 1.6294</strain>
    </source>
</reference>
<proteinExistence type="inferred from homology"/>
<dbReference type="InterPro" id="IPR001082">
    <property type="entry name" value="Pilin"/>
</dbReference>
<dbReference type="InterPro" id="IPR045584">
    <property type="entry name" value="Pilin-like"/>
</dbReference>
<accession>A0A1I6GJJ5</accession>
<sequence length="141" mass="14999">MKNMQIKHTQKGFTLIELMIVVAIIGILAAVAIPAYQDYIARSQATEAATLLGGLKTPISEYYLSNGAVPTIAQLGSITDDGEYVRSITFDGTDDYVATFKGAGSVSAKLAGQSMTLTFVTTDSSFTWSCSMPTEIAPKNC</sequence>
<keyword evidence="6" id="KW-0472">Membrane</keyword>
<evidence type="ECO:0000313" key="7">
    <source>
        <dbReference type="EMBL" id="SFR42330.1"/>
    </source>
</evidence>
<dbReference type="Gene3D" id="3.30.700.10">
    <property type="entry name" value="Glycoprotein, Type 4 Pilin"/>
    <property type="match status" value="1"/>
</dbReference>
<evidence type="ECO:0000256" key="2">
    <source>
        <dbReference type="ARBA" id="ARBA00011156"/>
    </source>
</evidence>
<dbReference type="STRING" id="375760.SAMN04488073_0958"/>